<dbReference type="PATRIC" id="fig|999434.4.peg.2089"/>
<dbReference type="Pfam" id="PF14734">
    <property type="entry name" value="DUF4469"/>
    <property type="match status" value="1"/>
</dbReference>
<dbReference type="InterPro" id="IPR027824">
    <property type="entry name" value="DUF4469"/>
</dbReference>
<dbReference type="InterPro" id="IPR049893">
    <property type="entry name" value="Bvu_2165-like_IHF-HU-DNA_bdg"/>
</dbReference>
<dbReference type="Pfam" id="PF14848">
    <property type="entry name" value="HU-DNA_bdg"/>
    <property type="match status" value="1"/>
</dbReference>
<evidence type="ECO:0000313" key="3">
    <source>
        <dbReference type="EMBL" id="EMB20553.1"/>
    </source>
</evidence>
<dbReference type="CDD" id="cd12843">
    <property type="entry name" value="Bvu_2165_C_like"/>
    <property type="match status" value="1"/>
</dbReference>
<dbReference type="HOGENOM" id="CLU_092785_0_0_12"/>
<evidence type="ECO:0000259" key="2">
    <source>
        <dbReference type="Pfam" id="PF14848"/>
    </source>
</evidence>
<dbReference type="Gene3D" id="2.70.50.70">
    <property type="match status" value="1"/>
</dbReference>
<comment type="caution">
    <text evidence="3">The sequence shown here is derived from an EMBL/GenBank/DDBJ whole genome shotgun (WGS) entry which is preliminary data.</text>
</comment>
<gene>
    <name evidence="3" type="ORF">HMPREF9723_02013</name>
</gene>
<protein>
    <submittedName>
        <fullName evidence="3">Uncharacterized protein</fullName>
    </submittedName>
</protein>
<organism evidence="3">
    <name type="scientific">Treponema denticola OTK</name>
    <dbReference type="NCBI Taxonomy" id="999434"/>
    <lineage>
        <taxon>Bacteria</taxon>
        <taxon>Pseudomonadati</taxon>
        <taxon>Spirochaetota</taxon>
        <taxon>Spirochaetia</taxon>
        <taxon>Spirochaetales</taxon>
        <taxon>Treponemataceae</taxon>
        <taxon>Treponema</taxon>
    </lineage>
</organism>
<dbReference type="EMBL" id="AGDY01000009">
    <property type="protein sequence ID" value="EMB20553.1"/>
    <property type="molecule type" value="Genomic_DNA"/>
</dbReference>
<dbReference type="CDD" id="cd13833">
    <property type="entry name" value="HU_IHF_like"/>
    <property type="match status" value="1"/>
</dbReference>
<feature type="domain" description="Bvu-2165-like IHF-HU-like DNA-binding" evidence="2">
    <location>
        <begin position="1"/>
        <end position="122"/>
    </location>
</feature>
<name>A0A0F6MMZ2_TREDN</name>
<accession>A0A0F6MMZ2</accession>
<dbReference type="Proteomes" id="UP000011701">
    <property type="component" value="Chromosome"/>
</dbReference>
<reference evidence="3" key="1">
    <citation type="submission" date="2012-01" db="EMBL/GenBank/DDBJ databases">
        <title>The Genome Sequence of Treponema denticola OTK.</title>
        <authorList>
            <consortium name="The Broad Institute Genome Sequencing Platform"/>
            <person name="Earl A."/>
            <person name="Ward D."/>
            <person name="Feldgarden M."/>
            <person name="Gevers D."/>
            <person name="Blanton J.M."/>
            <person name="Fenno C.J."/>
            <person name="Baranova O.V."/>
            <person name="Mathney J."/>
            <person name="Dewhirst F.E."/>
            <person name="Izard J."/>
            <person name="Young S.K."/>
            <person name="Zeng Q."/>
            <person name="Gargeya S."/>
            <person name="Fitzgerald M."/>
            <person name="Haas B."/>
            <person name="Abouelleil A."/>
            <person name="Alvarado L."/>
            <person name="Arachchi H.M."/>
            <person name="Berlin A."/>
            <person name="Chapman S.B."/>
            <person name="Gearin G."/>
            <person name="Goldberg J."/>
            <person name="Griggs A."/>
            <person name="Gujja S."/>
            <person name="Hansen M."/>
            <person name="Heiman D."/>
            <person name="Howarth C."/>
            <person name="Larimer J."/>
            <person name="Lui A."/>
            <person name="MacDonald P.J.P."/>
            <person name="McCowen C."/>
            <person name="Montmayeur A."/>
            <person name="Murphy C."/>
            <person name="Neiman D."/>
            <person name="Pearson M."/>
            <person name="Priest M."/>
            <person name="Roberts A."/>
            <person name="Saif S."/>
            <person name="Shea T."/>
            <person name="Sisk P."/>
            <person name="Stolte C."/>
            <person name="Sykes S."/>
            <person name="Wortman J."/>
            <person name="Nusbaum C."/>
            <person name="Birren B."/>
        </authorList>
    </citation>
    <scope>NUCLEOTIDE SEQUENCE [LARGE SCALE GENOMIC DNA]</scope>
    <source>
        <strain evidence="3">OTK</strain>
    </source>
</reference>
<evidence type="ECO:0000259" key="1">
    <source>
        <dbReference type="Pfam" id="PF14734"/>
    </source>
</evidence>
<dbReference type="RefSeq" id="WP_002693010.1">
    <property type="nucleotide sequence ID" value="NZ_CM001797.1"/>
</dbReference>
<feature type="domain" description="DUF4469" evidence="1">
    <location>
        <begin position="129"/>
        <end position="225"/>
    </location>
</feature>
<dbReference type="AlphaFoldDB" id="A0A0F6MMZ2"/>
<sequence length="236" mass="25302">MLKYCLRENLLTPAPDDYMAQAADVRSYTLDEIIDLMMEKGTTLTRADVAATLQVYGEVVSAIIKDGSAVNTPLMNTSMSISGVFDGANDSFDKKRHTVNLNITAGTLLRDAVTKVKCEKTEGVSTDPYITEVTDIVTGTVNTTLTKGGVVQLVGSRLKFDAKDTAQGIFFVPETGTPVRAAVIAENKPARLMAIIPADLAAGSYYIEVRTKILEGNKSGKTLKTGRFNKALTVAA</sequence>
<proteinExistence type="predicted"/>